<accession>A0A3B1AG89</accession>
<evidence type="ECO:0000259" key="1">
    <source>
        <dbReference type="Pfam" id="PF01880"/>
    </source>
</evidence>
<dbReference type="EMBL" id="UOFR01000060">
    <property type="protein sequence ID" value="VAW98507.1"/>
    <property type="molecule type" value="Genomic_DNA"/>
</dbReference>
<dbReference type="SUPFAM" id="SSF49367">
    <property type="entry name" value="Superoxide reductase-like"/>
    <property type="match status" value="1"/>
</dbReference>
<dbReference type="GO" id="GO:0016491">
    <property type="term" value="F:oxidoreductase activity"/>
    <property type="evidence" value="ECO:0007669"/>
    <property type="project" value="InterPro"/>
</dbReference>
<dbReference type="InterPro" id="IPR002742">
    <property type="entry name" value="Desulfoferrodoxin_Fe-bd_dom"/>
</dbReference>
<name>A0A3B1AG89_9ZZZZ</name>
<protein>
    <recommendedName>
        <fullName evidence="1">Desulfoferrodoxin ferrous iron-binding domain-containing protein</fullName>
    </recommendedName>
</protein>
<dbReference type="Pfam" id="PF01880">
    <property type="entry name" value="Desulfoferrodox"/>
    <property type="match status" value="1"/>
</dbReference>
<reference evidence="2" key="1">
    <citation type="submission" date="2018-06" db="EMBL/GenBank/DDBJ databases">
        <authorList>
            <person name="Zhirakovskaya E."/>
        </authorList>
    </citation>
    <scope>NUCLEOTIDE SEQUENCE</scope>
</reference>
<organism evidence="2">
    <name type="scientific">hydrothermal vent metagenome</name>
    <dbReference type="NCBI Taxonomy" id="652676"/>
    <lineage>
        <taxon>unclassified sequences</taxon>
        <taxon>metagenomes</taxon>
        <taxon>ecological metagenomes</taxon>
    </lineage>
</organism>
<gene>
    <name evidence="2" type="ORF">MNBD_GAMMA21-2200</name>
</gene>
<dbReference type="PROSITE" id="PS51318">
    <property type="entry name" value="TAT"/>
    <property type="match status" value="1"/>
</dbReference>
<sequence length="141" mass="15343">MDRRNFIHLAAAGGVAALFAPAVAVAGNAATALNTRMAGGVYYTAANPGRWSKKVSGHLPMIEKGDGKIQVVTGHAMTAHSHYITKHMLLDNNFNFLTEIMFDPIKQKAPQSEFDISKYNGTIYVVSHCNKHDAWVNSVTL</sequence>
<dbReference type="AlphaFoldDB" id="A0A3B1AG89"/>
<evidence type="ECO:0000313" key="2">
    <source>
        <dbReference type="EMBL" id="VAW98507.1"/>
    </source>
</evidence>
<dbReference type="InterPro" id="IPR006311">
    <property type="entry name" value="TAT_signal"/>
</dbReference>
<proteinExistence type="predicted"/>
<dbReference type="Gene3D" id="2.60.40.730">
    <property type="entry name" value="SOR catalytic domain"/>
    <property type="match status" value="1"/>
</dbReference>
<feature type="domain" description="Desulfoferrodoxin ferrous iron-binding" evidence="1">
    <location>
        <begin position="53"/>
        <end position="137"/>
    </location>
</feature>
<dbReference type="GO" id="GO:0005506">
    <property type="term" value="F:iron ion binding"/>
    <property type="evidence" value="ECO:0007669"/>
    <property type="project" value="InterPro"/>
</dbReference>
<dbReference type="InterPro" id="IPR036073">
    <property type="entry name" value="Desulfoferrodoxin_Fe-bd_dom_sf"/>
</dbReference>